<dbReference type="PANTHER" id="PTHR46732:SF8">
    <property type="entry name" value="ATP-DEPENDENT PROTEASE LA (LON) DOMAIN PROTEIN"/>
    <property type="match status" value="1"/>
</dbReference>
<comment type="caution">
    <text evidence="2">The sequence shown here is derived from an EMBL/GenBank/DDBJ whole genome shotgun (WGS) entry which is preliminary data.</text>
</comment>
<dbReference type="Gene3D" id="1.10.4060.10">
    <property type="entry name" value="BPP1347 like domain"/>
    <property type="match status" value="1"/>
</dbReference>
<sequence>MSQYRALPLFPLPSHVLPGGRMALRIFEPRYLRMVKESYNGTNGFAICMLNEQGSVDANQHIWPIATRVQIVDFTPLEDGLLGLTVEGVERIEIGSIQTQWDGLRVADASALPNWPEQPVSAEHTQAKDCLKRVFDDYPELHSLYPQPHFDDASWVALRWLELVPLPGNEKQVLYRHADAGPTLTMLSSLLEKH</sequence>
<reference evidence="3" key="1">
    <citation type="journal article" date="2019" name="Int. J. Syst. Evol. Microbiol.">
        <title>The Global Catalogue of Microorganisms (GCM) 10K type strain sequencing project: providing services to taxonomists for standard genome sequencing and annotation.</title>
        <authorList>
            <consortium name="The Broad Institute Genomics Platform"/>
            <consortium name="The Broad Institute Genome Sequencing Center for Infectious Disease"/>
            <person name="Wu L."/>
            <person name="Ma J."/>
        </authorList>
    </citation>
    <scope>NUCLEOTIDE SEQUENCE [LARGE SCALE GENOMIC DNA]</scope>
    <source>
        <strain evidence="3">JCM 18720</strain>
    </source>
</reference>
<gene>
    <name evidence="2" type="ORF">GCM10025772_14680</name>
</gene>
<evidence type="ECO:0000259" key="1">
    <source>
        <dbReference type="PROSITE" id="PS51787"/>
    </source>
</evidence>
<keyword evidence="3" id="KW-1185">Reference proteome</keyword>
<dbReference type="EMBL" id="BAABLF010000008">
    <property type="protein sequence ID" value="GAA5190318.1"/>
    <property type="molecule type" value="Genomic_DNA"/>
</dbReference>
<dbReference type="Gene3D" id="2.30.130.40">
    <property type="entry name" value="LON domain-like"/>
    <property type="match status" value="1"/>
</dbReference>
<organism evidence="2 3">
    <name type="scientific">Ferrimonas gelatinilytica</name>
    <dbReference type="NCBI Taxonomy" id="1255257"/>
    <lineage>
        <taxon>Bacteria</taxon>
        <taxon>Pseudomonadati</taxon>
        <taxon>Pseudomonadota</taxon>
        <taxon>Gammaproteobacteria</taxon>
        <taxon>Alteromonadales</taxon>
        <taxon>Ferrimonadaceae</taxon>
        <taxon>Ferrimonas</taxon>
    </lineage>
</organism>
<name>A0ABP9S1R8_9GAMM</name>
<protein>
    <submittedName>
        <fullName evidence="2">LON peptidase substrate-binding domain-containing protein</fullName>
    </submittedName>
</protein>
<dbReference type="PANTHER" id="PTHR46732">
    <property type="entry name" value="ATP-DEPENDENT PROTEASE LA (LON) DOMAIN PROTEIN"/>
    <property type="match status" value="1"/>
</dbReference>
<dbReference type="InterPro" id="IPR046336">
    <property type="entry name" value="Lon_prtase_N_sf"/>
</dbReference>
<dbReference type="RefSeq" id="WP_345316402.1">
    <property type="nucleotide sequence ID" value="NZ_BAABLF010000008.1"/>
</dbReference>
<feature type="domain" description="Lon N-terminal" evidence="1">
    <location>
        <begin position="4"/>
        <end position="194"/>
    </location>
</feature>
<dbReference type="SMART" id="SM00464">
    <property type="entry name" value="LON"/>
    <property type="match status" value="1"/>
</dbReference>
<evidence type="ECO:0000313" key="3">
    <source>
        <dbReference type="Proteomes" id="UP001501600"/>
    </source>
</evidence>
<dbReference type="SUPFAM" id="SSF88697">
    <property type="entry name" value="PUA domain-like"/>
    <property type="match status" value="1"/>
</dbReference>
<dbReference type="PROSITE" id="PS51787">
    <property type="entry name" value="LON_N"/>
    <property type="match status" value="1"/>
</dbReference>
<accession>A0ABP9S1R8</accession>
<proteinExistence type="predicted"/>
<dbReference type="Pfam" id="PF02190">
    <property type="entry name" value="LON_substr_bdg"/>
    <property type="match status" value="1"/>
</dbReference>
<dbReference type="Proteomes" id="UP001501600">
    <property type="component" value="Unassembled WGS sequence"/>
</dbReference>
<dbReference type="InterPro" id="IPR015947">
    <property type="entry name" value="PUA-like_sf"/>
</dbReference>
<dbReference type="InterPro" id="IPR003111">
    <property type="entry name" value="Lon_prtase_N"/>
</dbReference>
<evidence type="ECO:0000313" key="2">
    <source>
        <dbReference type="EMBL" id="GAA5190318.1"/>
    </source>
</evidence>